<dbReference type="EMBL" id="CAJNOE010000196">
    <property type="protein sequence ID" value="CAF1036662.1"/>
    <property type="molecule type" value="Genomic_DNA"/>
</dbReference>
<evidence type="ECO:0000259" key="8">
    <source>
        <dbReference type="PROSITE" id="PS51456"/>
    </source>
</evidence>
<dbReference type="InterPro" id="IPR027417">
    <property type="entry name" value="P-loop_NTPase"/>
</dbReference>
<evidence type="ECO:0000256" key="7">
    <source>
        <dbReference type="SAM" id="MobiDB-lite"/>
    </source>
</evidence>
<dbReference type="GO" id="GO:0005886">
    <property type="term" value="C:plasma membrane"/>
    <property type="evidence" value="ECO:0007669"/>
    <property type="project" value="TreeGrafter"/>
</dbReference>
<feature type="domain" description="TH1" evidence="9">
    <location>
        <begin position="1008"/>
        <end position="1201"/>
    </location>
</feature>
<dbReference type="SMART" id="SM00248">
    <property type="entry name" value="ANK"/>
    <property type="match status" value="5"/>
</dbReference>
<dbReference type="PROSITE" id="PS50096">
    <property type="entry name" value="IQ"/>
    <property type="match status" value="1"/>
</dbReference>
<dbReference type="GO" id="GO:0016459">
    <property type="term" value="C:myosin complex"/>
    <property type="evidence" value="ECO:0007669"/>
    <property type="project" value="UniProtKB-KW"/>
</dbReference>
<dbReference type="GO" id="GO:0005902">
    <property type="term" value="C:microvillus"/>
    <property type="evidence" value="ECO:0007669"/>
    <property type="project" value="TreeGrafter"/>
</dbReference>
<feature type="compositionally biased region" description="Polar residues" evidence="7">
    <location>
        <begin position="520"/>
        <end position="538"/>
    </location>
</feature>
<comment type="similarity">
    <text evidence="6">Belongs to the TRAFAC class myosin-kinesin ATPase superfamily. Myosin family.</text>
</comment>
<dbReference type="InterPro" id="IPR001609">
    <property type="entry name" value="Myosin_head_motor_dom-like"/>
</dbReference>
<proteinExistence type="inferred from homology"/>
<dbReference type="Pfam" id="PF06017">
    <property type="entry name" value="Myosin_TH1"/>
    <property type="match status" value="1"/>
</dbReference>
<dbReference type="Gene3D" id="1.25.40.20">
    <property type="entry name" value="Ankyrin repeat-containing domain"/>
    <property type="match status" value="1"/>
</dbReference>
<feature type="compositionally biased region" description="Polar residues" evidence="7">
    <location>
        <begin position="683"/>
        <end position="702"/>
    </location>
</feature>
<evidence type="ECO:0000256" key="4">
    <source>
        <dbReference type="ARBA" id="ARBA00023175"/>
    </source>
</evidence>
<keyword evidence="1" id="KW-0547">Nucleotide-binding</keyword>
<dbReference type="GO" id="GO:0006897">
    <property type="term" value="P:endocytosis"/>
    <property type="evidence" value="ECO:0007669"/>
    <property type="project" value="TreeGrafter"/>
</dbReference>
<feature type="region of interest" description="Actin-binding" evidence="6">
    <location>
        <begin position="768"/>
        <end position="790"/>
    </location>
</feature>
<dbReference type="GO" id="GO:0000146">
    <property type="term" value="F:microfilament motor activity"/>
    <property type="evidence" value="ECO:0007669"/>
    <property type="project" value="TreeGrafter"/>
</dbReference>
<dbReference type="Pfam" id="PF12796">
    <property type="entry name" value="Ank_2"/>
    <property type="match status" value="1"/>
</dbReference>
<feature type="region of interest" description="Disordered" evidence="7">
    <location>
        <begin position="681"/>
        <end position="702"/>
    </location>
</feature>
<dbReference type="PANTHER" id="PTHR13140:SF713">
    <property type="entry name" value="UNCONVENTIONAL MYOSIN ID"/>
    <property type="match status" value="1"/>
</dbReference>
<dbReference type="AlphaFoldDB" id="A0A814JEW5"/>
<evidence type="ECO:0000313" key="10">
    <source>
        <dbReference type="EMBL" id="CAF1036662.1"/>
    </source>
</evidence>
<keyword evidence="4" id="KW-0505">Motor protein</keyword>
<dbReference type="InterPro" id="IPR036770">
    <property type="entry name" value="Ankyrin_rpt-contain_sf"/>
</dbReference>
<evidence type="ECO:0000256" key="5">
    <source>
        <dbReference type="ARBA" id="ARBA00023203"/>
    </source>
</evidence>
<keyword evidence="3 6" id="KW-0518">Myosin</keyword>
<evidence type="ECO:0000313" key="11">
    <source>
        <dbReference type="Proteomes" id="UP000663860"/>
    </source>
</evidence>
<dbReference type="Gene3D" id="1.20.5.4820">
    <property type="match status" value="1"/>
</dbReference>
<dbReference type="PANTHER" id="PTHR13140">
    <property type="entry name" value="MYOSIN"/>
    <property type="match status" value="1"/>
</dbReference>
<dbReference type="GO" id="GO:0030048">
    <property type="term" value="P:actin filament-based movement"/>
    <property type="evidence" value="ECO:0007669"/>
    <property type="project" value="TreeGrafter"/>
</dbReference>
<sequence length="1201" mass="138152">MPPSAVPLSSTIINDNSSDSSYRTTSTLLVPPSSLPKHFNVPFAIQHGYFRSVRYLLELHYDPNERDSQLRTSLILCAYIENDRWRLSLVQNLLEKGAKIALDDHTRRNAMHHACALQRIELVQLYLSCLDYNLEAQDCEGNTCLHYIAIVGNCEIAELLMKAAEKFGINLDRYVNRDGCSAAVLALKYGHLECANQITHRDCDEFYMVPRCSAAVLALKYGHLECANQITHRDCDEFYMVPRPLSIYENNSTIIKNSNGTKLKKKNQKSSVNKTEIYPPVMPFGLLKIIFNDNDMKYSTHLANICKKDKQIRHVKYKKQEAPQISSMTNNNNHNTDRTKSAIVNGNQYSSTQVLINETHLLNRIKKHQTHFDSNEISHNTGRLSPRMQLLIHQQRLLNSKDNNSSYIQKATSKTQLSIDDINSIKLNNSSKTDSDNIRYKQNIPTMHRQISVTSSNQSDTNPPRITNHRFQRPKTTTLQNQTFMNSIPTAELNSTNLRRIQNPSTPLKKRFVLNDRTDTSSVVTKQNQSTAGSQSSTYPQTILTGYTISTATQQSTTKSNDLSCPIQEAKGPTSRYNKPEQLFGLRPEELFGLKQHQPKMFDQMSTTKTDDSIRSKRSQLQKKQHIWQQDVDKLLELYNIHHSVTYRKSAIPPPTTLTQGVVQTETITEIIPIARSRRSSITKHTVTTSKPPTNHSKQTTVTSGSDVIYSVDGFLDKNRDTLFDDFKRLLYHSKNPILSSMWPEGEKSITSVTRRPLTAGTIFRNSMISLSNLLSSKQPFYVRCIKPNDEKSPNLFDQTRVEHQIAYLGLLENVRVRRAGFCHRASYDRFVQRYKIIDSVRSKLYPRGSATKENAAYICHELNLDNDVAYGNTKIFIKQPVSLFQLEKKRTEGLQFIVTILQKYTRSWRQLRLFRREISAIKIQNMYRKYRARSYINKLNELFRNVVNMNDLGKNIKWPAPKPGFIPTNTMLKQMYQRWRAFKIIQRIPADQRAIFELKLLAGDYLQQRPSFLESSIRQEWKGDYLLLPEENSHSLEYRKSISELRGKDNFNHVLFSTLAIKLNSHIKMDERAIVLTDRYLYKLDPKKNFHIKKTGIPIDDIIGLSVTSGREQLVVIHLISNHDLVIYMHTKNDRVGEFVGHIAKLKRKSSNFTVDVQRYVSAQLDKHKHVINITSGGTEKIEFRKGSNKNISLILPNSE</sequence>
<dbReference type="GO" id="GO:0051015">
    <property type="term" value="F:actin filament binding"/>
    <property type="evidence" value="ECO:0007669"/>
    <property type="project" value="TreeGrafter"/>
</dbReference>
<dbReference type="SUPFAM" id="SSF52540">
    <property type="entry name" value="P-loop containing nucleoside triphosphate hydrolases"/>
    <property type="match status" value="1"/>
</dbReference>
<dbReference type="Gene3D" id="3.40.850.10">
    <property type="entry name" value="Kinesin motor domain"/>
    <property type="match status" value="1"/>
</dbReference>
<dbReference type="GO" id="GO:0007015">
    <property type="term" value="P:actin filament organization"/>
    <property type="evidence" value="ECO:0007669"/>
    <property type="project" value="TreeGrafter"/>
</dbReference>
<evidence type="ECO:0000256" key="1">
    <source>
        <dbReference type="ARBA" id="ARBA00022741"/>
    </source>
</evidence>
<dbReference type="InterPro" id="IPR010926">
    <property type="entry name" value="Myosin_TH1"/>
</dbReference>
<dbReference type="Gene3D" id="1.20.58.530">
    <property type="match status" value="1"/>
</dbReference>
<dbReference type="GO" id="GO:0005524">
    <property type="term" value="F:ATP binding"/>
    <property type="evidence" value="ECO:0007669"/>
    <property type="project" value="UniProtKB-KW"/>
</dbReference>
<feature type="region of interest" description="Disordered" evidence="7">
    <location>
        <begin position="558"/>
        <end position="580"/>
    </location>
</feature>
<dbReference type="Proteomes" id="UP000663860">
    <property type="component" value="Unassembled WGS sequence"/>
</dbReference>
<dbReference type="PROSITE" id="PS51757">
    <property type="entry name" value="TH1"/>
    <property type="match status" value="1"/>
</dbReference>
<feature type="region of interest" description="Disordered" evidence="7">
    <location>
        <begin position="518"/>
        <end position="538"/>
    </location>
</feature>
<reference evidence="10" key="1">
    <citation type="submission" date="2021-02" db="EMBL/GenBank/DDBJ databases">
        <authorList>
            <person name="Nowell W R."/>
        </authorList>
    </citation>
    <scope>NUCLEOTIDE SEQUENCE</scope>
</reference>
<dbReference type="InterPro" id="IPR036961">
    <property type="entry name" value="Kinesin_motor_dom_sf"/>
</dbReference>
<feature type="region of interest" description="Disordered" evidence="7">
    <location>
        <begin position="448"/>
        <end position="472"/>
    </location>
</feature>
<gene>
    <name evidence="10" type="ORF">IZO911_LOCUS19557</name>
</gene>
<evidence type="ECO:0000256" key="6">
    <source>
        <dbReference type="PROSITE-ProRule" id="PRU00782"/>
    </source>
</evidence>
<keyword evidence="5 6" id="KW-0009">Actin-binding</keyword>
<evidence type="ECO:0000256" key="2">
    <source>
        <dbReference type="ARBA" id="ARBA00022840"/>
    </source>
</evidence>
<organism evidence="10 11">
    <name type="scientific">Adineta steineri</name>
    <dbReference type="NCBI Taxonomy" id="433720"/>
    <lineage>
        <taxon>Eukaryota</taxon>
        <taxon>Metazoa</taxon>
        <taxon>Spiralia</taxon>
        <taxon>Gnathifera</taxon>
        <taxon>Rotifera</taxon>
        <taxon>Eurotatoria</taxon>
        <taxon>Bdelloidea</taxon>
        <taxon>Adinetida</taxon>
        <taxon>Adinetidae</taxon>
        <taxon>Adineta</taxon>
    </lineage>
</organism>
<feature type="domain" description="Myosin motor" evidence="8">
    <location>
        <begin position="706"/>
        <end position="892"/>
    </location>
</feature>
<name>A0A814JEW5_9BILA</name>
<feature type="compositionally biased region" description="Polar residues" evidence="7">
    <location>
        <begin position="448"/>
        <end position="465"/>
    </location>
</feature>
<dbReference type="SUPFAM" id="SSF48403">
    <property type="entry name" value="Ankyrin repeat"/>
    <property type="match status" value="1"/>
</dbReference>
<comment type="caution">
    <text evidence="10">The sequence shown here is derived from an EMBL/GenBank/DDBJ whole genome shotgun (WGS) entry which is preliminary data.</text>
</comment>
<dbReference type="PROSITE" id="PS51456">
    <property type="entry name" value="MYOSIN_MOTOR"/>
    <property type="match status" value="1"/>
</dbReference>
<protein>
    <submittedName>
        <fullName evidence="10">Uncharacterized protein</fullName>
    </submittedName>
</protein>
<evidence type="ECO:0000259" key="9">
    <source>
        <dbReference type="PROSITE" id="PS51757"/>
    </source>
</evidence>
<dbReference type="Pfam" id="PF00063">
    <property type="entry name" value="Myosin_head"/>
    <property type="match status" value="1"/>
</dbReference>
<comment type="caution">
    <text evidence="6">Lacks conserved residue(s) required for the propagation of feature annotation.</text>
</comment>
<evidence type="ECO:0000256" key="3">
    <source>
        <dbReference type="ARBA" id="ARBA00023123"/>
    </source>
</evidence>
<accession>A0A814JEW5</accession>
<dbReference type="SMART" id="SM00242">
    <property type="entry name" value="MYSc"/>
    <property type="match status" value="1"/>
</dbReference>
<keyword evidence="2" id="KW-0067">ATP-binding</keyword>
<dbReference type="GO" id="GO:0005737">
    <property type="term" value="C:cytoplasm"/>
    <property type="evidence" value="ECO:0007669"/>
    <property type="project" value="TreeGrafter"/>
</dbReference>
<dbReference type="InterPro" id="IPR002110">
    <property type="entry name" value="Ankyrin_rpt"/>
</dbReference>